<feature type="region of interest" description="Disordered" evidence="1">
    <location>
        <begin position="272"/>
        <end position="323"/>
    </location>
</feature>
<protein>
    <submittedName>
        <fullName evidence="2">Uncharacterized protein</fullName>
    </submittedName>
</protein>
<dbReference type="AlphaFoldDB" id="A0A4Z2HDM6"/>
<feature type="compositionally biased region" description="Polar residues" evidence="1">
    <location>
        <begin position="61"/>
        <end position="73"/>
    </location>
</feature>
<gene>
    <name evidence="2" type="ORF">EYF80_026387</name>
</gene>
<evidence type="ECO:0000313" key="2">
    <source>
        <dbReference type="EMBL" id="TNN63365.1"/>
    </source>
</evidence>
<accession>A0A4Z2HDM6</accession>
<feature type="compositionally biased region" description="Basic and acidic residues" evidence="1">
    <location>
        <begin position="32"/>
        <end position="56"/>
    </location>
</feature>
<reference evidence="2 3" key="1">
    <citation type="submission" date="2019-03" db="EMBL/GenBank/DDBJ databases">
        <title>First draft genome of Liparis tanakae, snailfish: a comprehensive survey of snailfish specific genes.</title>
        <authorList>
            <person name="Kim W."/>
            <person name="Song I."/>
            <person name="Jeong J.-H."/>
            <person name="Kim D."/>
            <person name="Kim S."/>
            <person name="Ryu S."/>
            <person name="Song J.Y."/>
            <person name="Lee S.K."/>
        </authorList>
    </citation>
    <scope>NUCLEOTIDE SEQUENCE [LARGE SCALE GENOMIC DNA]</scope>
    <source>
        <tissue evidence="2">Muscle</tissue>
    </source>
</reference>
<evidence type="ECO:0000313" key="3">
    <source>
        <dbReference type="Proteomes" id="UP000314294"/>
    </source>
</evidence>
<feature type="compositionally biased region" description="Gly residues" evidence="1">
    <location>
        <begin position="17"/>
        <end position="31"/>
    </location>
</feature>
<evidence type="ECO:0000256" key="1">
    <source>
        <dbReference type="SAM" id="MobiDB-lite"/>
    </source>
</evidence>
<feature type="region of interest" description="Disordered" evidence="1">
    <location>
        <begin position="1"/>
        <end position="81"/>
    </location>
</feature>
<name>A0A4Z2HDM6_9TELE</name>
<dbReference type="EMBL" id="SRLO01000274">
    <property type="protein sequence ID" value="TNN63365.1"/>
    <property type="molecule type" value="Genomic_DNA"/>
</dbReference>
<organism evidence="2 3">
    <name type="scientific">Liparis tanakae</name>
    <name type="common">Tanaka's snailfish</name>
    <dbReference type="NCBI Taxonomy" id="230148"/>
    <lineage>
        <taxon>Eukaryota</taxon>
        <taxon>Metazoa</taxon>
        <taxon>Chordata</taxon>
        <taxon>Craniata</taxon>
        <taxon>Vertebrata</taxon>
        <taxon>Euteleostomi</taxon>
        <taxon>Actinopterygii</taxon>
        <taxon>Neopterygii</taxon>
        <taxon>Teleostei</taxon>
        <taxon>Neoteleostei</taxon>
        <taxon>Acanthomorphata</taxon>
        <taxon>Eupercaria</taxon>
        <taxon>Perciformes</taxon>
        <taxon>Cottioidei</taxon>
        <taxon>Cottales</taxon>
        <taxon>Liparidae</taxon>
        <taxon>Liparis</taxon>
    </lineage>
</organism>
<dbReference type="Proteomes" id="UP000314294">
    <property type="component" value="Unassembled WGS sequence"/>
</dbReference>
<proteinExistence type="predicted"/>
<feature type="compositionally biased region" description="Basic and acidic residues" evidence="1">
    <location>
        <begin position="300"/>
        <end position="310"/>
    </location>
</feature>
<comment type="caution">
    <text evidence="2">The sequence shown here is derived from an EMBL/GenBank/DDBJ whole genome shotgun (WGS) entry which is preliminary data.</text>
</comment>
<dbReference type="OrthoDB" id="10667904at2759"/>
<keyword evidence="3" id="KW-1185">Reference proteome</keyword>
<sequence length="323" mass="33661">MINTPPGDAAEDEVGAAGSGSAGTPGEVGGGGRERAQRSREGREEDTLAARGEKGKARASRATTGTGNPTSPSLPALFTRSPLPGIAGTSADSIWTHVLSQGFHRESPNAKWAYSQLGWILGPHKGSTARAGRVGPRGGGRGRGCCEEDNKKRGGMLLGSDRNFCQAEGSLLGDAAEPLTTKWACSSAVARSSESTWGGGPGRRTGSRGPGATALVTFNNLTPKRKRILNGVLILYAELRRDTFQTTIGFSKRSTPLYHQMTGMHTSITARSLPSAPPPLLSHSNMALGQQPGKALHSSNHKEAQIRAELDGSQDPGPHSPGS</sequence>